<evidence type="ECO:0000256" key="1">
    <source>
        <dbReference type="ARBA" id="ARBA00006484"/>
    </source>
</evidence>
<dbReference type="PRINTS" id="PR00081">
    <property type="entry name" value="GDHRDH"/>
</dbReference>
<evidence type="ECO:0000313" key="3">
    <source>
        <dbReference type="EMBL" id="TXK08917.1"/>
    </source>
</evidence>
<comment type="similarity">
    <text evidence="1">Belongs to the short-chain dehydrogenases/reductases (SDR) family.</text>
</comment>
<dbReference type="RefSeq" id="WP_147050286.1">
    <property type="nucleotide sequence ID" value="NZ_BKAH01000006.1"/>
</dbReference>
<name>A0A5C8HVJ4_9MICO</name>
<accession>A0A5C8HVJ4</accession>
<keyword evidence="4" id="KW-1185">Reference proteome</keyword>
<evidence type="ECO:0000256" key="2">
    <source>
        <dbReference type="ARBA" id="ARBA00023002"/>
    </source>
</evidence>
<dbReference type="GO" id="GO:0016491">
    <property type="term" value="F:oxidoreductase activity"/>
    <property type="evidence" value="ECO:0007669"/>
    <property type="project" value="UniProtKB-KW"/>
</dbReference>
<sequence length="259" mass="26748">MTRTYVVTGSASGIGKATRDLLSEQGHRVIGVDIAEADISVDLGSPEGRTELVRRVEEESGGTVDAVLAVAGLSSPTAATAAVNFFGTVATLEGLRPLLARSSAPRAVAVSSMAALFPPDDELLEQFLAGDEAGAMDRAAVLAGDPATAGLIYGSSKRALSRWIRRAAPSPEWAGASIALNAVAPGVVYTPMTAELTGTAEGREQLLQMVPMPLNGFFAPEDAAELLVWLSSVANAHLCGQVIYIDGGSDAVLRGDSVW</sequence>
<dbReference type="InterPro" id="IPR002347">
    <property type="entry name" value="SDR_fam"/>
</dbReference>
<dbReference type="EMBL" id="VRSX01000006">
    <property type="protein sequence ID" value="TXK08917.1"/>
    <property type="molecule type" value="Genomic_DNA"/>
</dbReference>
<dbReference type="Proteomes" id="UP000321949">
    <property type="component" value="Unassembled WGS sequence"/>
</dbReference>
<organism evidence="3 4">
    <name type="scientific">Microbacterium saccharophilum</name>
    <dbReference type="NCBI Taxonomy" id="1213358"/>
    <lineage>
        <taxon>Bacteria</taxon>
        <taxon>Bacillati</taxon>
        <taxon>Actinomycetota</taxon>
        <taxon>Actinomycetes</taxon>
        <taxon>Micrococcales</taxon>
        <taxon>Microbacteriaceae</taxon>
        <taxon>Microbacterium</taxon>
    </lineage>
</organism>
<keyword evidence="2" id="KW-0560">Oxidoreductase</keyword>
<dbReference type="PANTHER" id="PTHR24321:SF8">
    <property type="entry name" value="ESTRADIOL 17-BETA-DEHYDROGENASE 8-RELATED"/>
    <property type="match status" value="1"/>
</dbReference>
<comment type="caution">
    <text evidence="3">The sequence shown here is derived from an EMBL/GenBank/DDBJ whole genome shotgun (WGS) entry which is preliminary data.</text>
</comment>
<dbReference type="Pfam" id="PF13561">
    <property type="entry name" value="adh_short_C2"/>
    <property type="match status" value="1"/>
</dbReference>
<reference evidence="3 4" key="1">
    <citation type="submission" date="2019-08" db="EMBL/GenBank/DDBJ databases">
        <authorList>
            <person name="Dong K."/>
        </authorList>
    </citation>
    <scope>NUCLEOTIDE SEQUENCE [LARGE SCALE GENOMIC DNA]</scope>
    <source>
        <strain evidence="3 4">K-1</strain>
    </source>
</reference>
<dbReference type="Pfam" id="PF00106">
    <property type="entry name" value="adh_short"/>
    <property type="match status" value="1"/>
</dbReference>
<dbReference type="InterPro" id="IPR036291">
    <property type="entry name" value="NAD(P)-bd_dom_sf"/>
</dbReference>
<dbReference type="SUPFAM" id="SSF51735">
    <property type="entry name" value="NAD(P)-binding Rossmann-fold domains"/>
    <property type="match status" value="1"/>
</dbReference>
<proteinExistence type="inferred from homology"/>
<evidence type="ECO:0000313" key="4">
    <source>
        <dbReference type="Proteomes" id="UP000321949"/>
    </source>
</evidence>
<dbReference type="PANTHER" id="PTHR24321">
    <property type="entry name" value="DEHYDROGENASES, SHORT CHAIN"/>
    <property type="match status" value="1"/>
</dbReference>
<dbReference type="Gene3D" id="3.40.50.720">
    <property type="entry name" value="NAD(P)-binding Rossmann-like Domain"/>
    <property type="match status" value="1"/>
</dbReference>
<protein>
    <submittedName>
        <fullName evidence="3">SDR family oxidoreductase</fullName>
    </submittedName>
</protein>
<dbReference type="OrthoDB" id="3676637at2"/>
<dbReference type="AlphaFoldDB" id="A0A5C8HVJ4"/>
<gene>
    <name evidence="3" type="ORF">FVP74_12615</name>
</gene>